<dbReference type="Pfam" id="PF00096">
    <property type="entry name" value="zf-C2H2"/>
    <property type="match status" value="4"/>
</dbReference>
<dbReference type="GO" id="GO:0000977">
    <property type="term" value="F:RNA polymerase II transcription regulatory region sequence-specific DNA binding"/>
    <property type="evidence" value="ECO:0007669"/>
    <property type="project" value="TreeGrafter"/>
</dbReference>
<evidence type="ECO:0000313" key="8">
    <source>
        <dbReference type="Proteomes" id="UP000037510"/>
    </source>
</evidence>
<evidence type="ECO:0000259" key="6">
    <source>
        <dbReference type="PROSITE" id="PS50157"/>
    </source>
</evidence>
<feature type="domain" description="C2H2-type" evidence="6">
    <location>
        <begin position="341"/>
        <end position="369"/>
    </location>
</feature>
<reference evidence="7 8" key="1">
    <citation type="journal article" date="2015" name="Genome Biol. Evol.">
        <title>The genome of winter moth (Operophtera brumata) provides a genomic perspective on sexual dimorphism and phenology.</title>
        <authorList>
            <person name="Derks M.F."/>
            <person name="Smit S."/>
            <person name="Salis L."/>
            <person name="Schijlen E."/>
            <person name="Bossers A."/>
            <person name="Mateman C."/>
            <person name="Pijl A.S."/>
            <person name="de Ridder D."/>
            <person name="Groenen M.A."/>
            <person name="Visser M.E."/>
            <person name="Megens H.J."/>
        </authorList>
    </citation>
    <scope>NUCLEOTIDE SEQUENCE [LARGE SCALE GENOMIC DNA]</scope>
    <source>
        <strain evidence="7">WM2013NL</strain>
        <tissue evidence="7">Head and thorax</tissue>
    </source>
</reference>
<feature type="domain" description="C2H2-type" evidence="6">
    <location>
        <begin position="806"/>
        <end position="833"/>
    </location>
</feature>
<dbReference type="PROSITE" id="PS00028">
    <property type="entry name" value="ZINC_FINGER_C2H2_1"/>
    <property type="match status" value="11"/>
</dbReference>
<dbReference type="Proteomes" id="UP000037510">
    <property type="component" value="Unassembled WGS sequence"/>
</dbReference>
<organism evidence="7 8">
    <name type="scientific">Operophtera brumata</name>
    <name type="common">Winter moth</name>
    <name type="synonym">Phalaena brumata</name>
    <dbReference type="NCBI Taxonomy" id="104452"/>
    <lineage>
        <taxon>Eukaryota</taxon>
        <taxon>Metazoa</taxon>
        <taxon>Ecdysozoa</taxon>
        <taxon>Arthropoda</taxon>
        <taxon>Hexapoda</taxon>
        <taxon>Insecta</taxon>
        <taxon>Pterygota</taxon>
        <taxon>Neoptera</taxon>
        <taxon>Endopterygota</taxon>
        <taxon>Lepidoptera</taxon>
        <taxon>Glossata</taxon>
        <taxon>Ditrysia</taxon>
        <taxon>Geometroidea</taxon>
        <taxon>Geometridae</taxon>
        <taxon>Larentiinae</taxon>
        <taxon>Operophtera</taxon>
    </lineage>
</organism>
<dbReference type="InterPro" id="IPR013087">
    <property type="entry name" value="Znf_C2H2_type"/>
</dbReference>
<accession>A0A0L7LG70</accession>
<dbReference type="Pfam" id="PF12874">
    <property type="entry name" value="zf-met"/>
    <property type="match status" value="1"/>
</dbReference>
<name>A0A0L7LG70_OPEBR</name>
<dbReference type="PROSITE" id="PS50157">
    <property type="entry name" value="ZINC_FINGER_C2H2_2"/>
    <property type="match status" value="10"/>
</dbReference>
<feature type="domain" description="C2H2-type" evidence="6">
    <location>
        <begin position="311"/>
        <end position="339"/>
    </location>
</feature>
<feature type="domain" description="C2H2-type" evidence="6">
    <location>
        <begin position="750"/>
        <end position="778"/>
    </location>
</feature>
<keyword evidence="1" id="KW-0479">Metal-binding</keyword>
<keyword evidence="8" id="KW-1185">Reference proteome</keyword>
<feature type="domain" description="C2H2-type" evidence="6">
    <location>
        <begin position="720"/>
        <end position="748"/>
    </location>
</feature>
<proteinExistence type="predicted"/>
<dbReference type="InterPro" id="IPR036236">
    <property type="entry name" value="Znf_C2H2_sf"/>
</dbReference>
<feature type="domain" description="C2H2-type" evidence="6">
    <location>
        <begin position="368"/>
        <end position="395"/>
    </location>
</feature>
<dbReference type="EMBL" id="JTDY01001204">
    <property type="protein sequence ID" value="KOB74548.1"/>
    <property type="molecule type" value="Genomic_DNA"/>
</dbReference>
<feature type="domain" description="C2H2-type" evidence="6">
    <location>
        <begin position="256"/>
        <end position="284"/>
    </location>
</feature>
<evidence type="ECO:0000256" key="4">
    <source>
        <dbReference type="ARBA" id="ARBA00022833"/>
    </source>
</evidence>
<keyword evidence="3 5" id="KW-0863">Zinc-finger</keyword>
<dbReference type="STRING" id="104452.A0A0L7LG70"/>
<feature type="domain" description="C2H2-type" evidence="6">
    <location>
        <begin position="778"/>
        <end position="805"/>
    </location>
</feature>
<dbReference type="PANTHER" id="PTHR24379">
    <property type="entry name" value="KRAB AND ZINC FINGER DOMAIN-CONTAINING"/>
    <property type="match status" value="1"/>
</dbReference>
<feature type="domain" description="C2H2-type" evidence="6">
    <location>
        <begin position="664"/>
        <end position="692"/>
    </location>
</feature>
<gene>
    <name evidence="7" type="ORF">OBRU01_08983</name>
</gene>
<comment type="caution">
    <text evidence="7">The sequence shown here is derived from an EMBL/GenBank/DDBJ whole genome shotgun (WGS) entry which is preliminary data.</text>
</comment>
<feature type="non-terminal residue" evidence="7">
    <location>
        <position position="880"/>
    </location>
</feature>
<evidence type="ECO:0000256" key="1">
    <source>
        <dbReference type="ARBA" id="ARBA00022723"/>
    </source>
</evidence>
<dbReference type="Gene3D" id="3.30.160.60">
    <property type="entry name" value="Classic Zinc Finger"/>
    <property type="match status" value="9"/>
</dbReference>
<sequence>MPVDMKRFRGMKVNTRSTSLDDEWITTDLPGTIQIDIKRELPSATEENPQSCIKQNYVVDDEWIITDMTKQMGKRKLKSSDLIGLKIQSCLKQGIGLKSKKRGKRVKQPKKFLHNARLILRYTTAIPYRIELASSLVPCFACQDKFKDPFLFRDHFLAEHKSADKTRGMHLFNNVQTRADITDLACLLCAQLFDTLEEAAGHLVQEHQINIDFKERLGLVPLKFPQKGMYICAICQRKSSTFRDLYRHSGSHFYFHVCEICGRQFESMSALKSHLSQSHVEGHKCTYCKTVLPTAKELKQHVKVNARCASGYCKICKKSFGSMDRLQKHKESVHGAPKRIYECAECSKVFETRMSQYLHFKKEHTDHYKCGNCSKKFTNSKSLKLHLLVHTGERPFKCEFCQQAFKSSCYLKIHVAKCQLSLKYITREHKSADKTRGMHLFNNAQTRADITDLACLLCAQLFDTLEEAAGHFVREHQINIDFKERLGLVPLKPKRRSVQALWFPLLLFCLICEICELKYPNASAAKRNAEVIVRHSTVYPFRLPENCMVCVFCCESYEEPSAFRRHMDIEHQTFSIRMAFAHCSEGFLKADCSDIRCRICFKPSDSLEGIAIHLRTSHQKPLDLTVPLGIQPFKPDKLKCALCDTKAFGLRQLSRHTQTHFLRFTCESCGKSYATNTALQVHIKYSHIIKEHYCRKCKTKFSSTEAKRNHLQKSTRCWSYLCNMCGDRFISWNTKHLHMKEAHGVAEEPHVCPECGKIFAEKKACRQHFKVAHTDDNFVCSFCGLKFPTKMKYEEHRVIHTNEKPYPCTVCSKMFSRKKNLAQHMWIHSEYKRFECKLCNKKFNQRVSWKSHNKTNHPELLKFEQEQDNSVKYLMSVLKK</sequence>
<dbReference type="GO" id="GO:0008270">
    <property type="term" value="F:zinc ion binding"/>
    <property type="evidence" value="ECO:0007669"/>
    <property type="project" value="UniProtKB-KW"/>
</dbReference>
<dbReference type="SMART" id="SM00355">
    <property type="entry name" value="ZnF_C2H2"/>
    <property type="match status" value="20"/>
</dbReference>
<dbReference type="Pfam" id="PF13912">
    <property type="entry name" value="zf-C2H2_6"/>
    <property type="match status" value="1"/>
</dbReference>
<keyword evidence="2" id="KW-0677">Repeat</keyword>
<feature type="domain" description="C2H2-type" evidence="6">
    <location>
        <begin position="834"/>
        <end position="857"/>
    </location>
</feature>
<dbReference type="SUPFAM" id="SSF57667">
    <property type="entry name" value="beta-beta-alpha zinc fingers"/>
    <property type="match status" value="8"/>
</dbReference>
<evidence type="ECO:0000256" key="3">
    <source>
        <dbReference type="ARBA" id="ARBA00022771"/>
    </source>
</evidence>
<dbReference type="PANTHER" id="PTHR24379:SF127">
    <property type="entry name" value="BLOODY FINGERS-RELATED"/>
    <property type="match status" value="1"/>
</dbReference>
<feature type="non-terminal residue" evidence="7">
    <location>
        <position position="1"/>
    </location>
</feature>
<evidence type="ECO:0000256" key="5">
    <source>
        <dbReference type="PROSITE-ProRule" id="PRU00042"/>
    </source>
</evidence>
<protein>
    <recommendedName>
        <fullName evidence="6">C2H2-type domain-containing protein</fullName>
    </recommendedName>
</protein>
<dbReference type="FunFam" id="3.30.160.60:FF:000624">
    <property type="entry name" value="zinc finger protein 697"/>
    <property type="match status" value="1"/>
</dbReference>
<dbReference type="AlphaFoldDB" id="A0A0L7LG70"/>
<evidence type="ECO:0000313" key="7">
    <source>
        <dbReference type="EMBL" id="KOB74548.1"/>
    </source>
</evidence>
<dbReference type="GO" id="GO:0000981">
    <property type="term" value="F:DNA-binding transcription factor activity, RNA polymerase II-specific"/>
    <property type="evidence" value="ECO:0007669"/>
    <property type="project" value="TreeGrafter"/>
</dbReference>
<dbReference type="GO" id="GO:0005634">
    <property type="term" value="C:nucleus"/>
    <property type="evidence" value="ECO:0007669"/>
    <property type="project" value="TreeGrafter"/>
</dbReference>
<evidence type="ECO:0000256" key="2">
    <source>
        <dbReference type="ARBA" id="ARBA00022737"/>
    </source>
</evidence>
<keyword evidence="4" id="KW-0862">Zinc</keyword>